<evidence type="ECO:0000313" key="1">
    <source>
        <dbReference type="EMBL" id="MFC7187895.1"/>
    </source>
</evidence>
<name>A0ABD5YF76_9EURY</name>
<dbReference type="EMBL" id="JBHSZZ010000064">
    <property type="protein sequence ID" value="MFC7187895.1"/>
    <property type="molecule type" value="Genomic_DNA"/>
</dbReference>
<dbReference type="Proteomes" id="UP001596390">
    <property type="component" value="Unassembled WGS sequence"/>
</dbReference>
<organism evidence="1 2">
    <name type="scientific">Halorubrum yunnanense</name>
    <dbReference type="NCBI Taxonomy" id="1526162"/>
    <lineage>
        <taxon>Archaea</taxon>
        <taxon>Methanobacteriati</taxon>
        <taxon>Methanobacteriota</taxon>
        <taxon>Stenosarchaea group</taxon>
        <taxon>Halobacteria</taxon>
        <taxon>Halobacteriales</taxon>
        <taxon>Haloferacaceae</taxon>
        <taxon>Halorubrum</taxon>
    </lineage>
</organism>
<dbReference type="NCBIfam" id="NF033545">
    <property type="entry name" value="transpos_IS630"/>
    <property type="match status" value="1"/>
</dbReference>
<protein>
    <submittedName>
        <fullName evidence="1">IS630 family transposase</fullName>
    </submittedName>
</protein>
<dbReference type="RefSeq" id="WP_267665352.1">
    <property type="nucleotide sequence ID" value="NZ_JAODIX010000064.1"/>
</dbReference>
<dbReference type="AlphaFoldDB" id="A0ABD5YF76"/>
<dbReference type="InterPro" id="IPR047655">
    <property type="entry name" value="Transpos_IS630-like"/>
</dbReference>
<dbReference type="InterPro" id="IPR009057">
    <property type="entry name" value="Homeodomain-like_sf"/>
</dbReference>
<keyword evidence="2" id="KW-1185">Reference proteome</keyword>
<comment type="caution">
    <text evidence="1">The sequence shown here is derived from an EMBL/GenBank/DDBJ whole genome shotgun (WGS) entry which is preliminary data.</text>
</comment>
<evidence type="ECO:0000313" key="2">
    <source>
        <dbReference type="Proteomes" id="UP001596390"/>
    </source>
</evidence>
<dbReference type="SUPFAM" id="SSF46689">
    <property type="entry name" value="Homeodomain-like"/>
    <property type="match status" value="1"/>
</dbReference>
<sequence>MPGPSKQLVKHLTEEEIDETIDQAQSDEEPRLVRRLCLIKNVYLGDTVTEAATRVGVSTPTASRWIDRWNDGAVDGLRPEFGDGRPPKLDEHQRERLREVLERHQPLTTHEVQRLIEDGFNVSYSQRHLSRVLKDLGLKYAIPRPESPDRPDDAEEQLEERLEAALDDLDDDAMTDGGVVVGFLDEAWPRPTDNSRRLWAFEKPTIQKETPTENFDDVVFGFYALNGTSVVDCKADLSKESVGDFFPQDPREES</sequence>
<accession>A0ABD5YF76</accession>
<proteinExistence type="predicted"/>
<dbReference type="Pfam" id="PF13565">
    <property type="entry name" value="HTH_32"/>
    <property type="match status" value="1"/>
</dbReference>
<reference evidence="1 2" key="1">
    <citation type="journal article" date="2019" name="Int. J. Syst. Evol. Microbiol.">
        <title>The Global Catalogue of Microorganisms (GCM) 10K type strain sequencing project: providing services to taxonomists for standard genome sequencing and annotation.</title>
        <authorList>
            <consortium name="The Broad Institute Genomics Platform"/>
            <consortium name="The Broad Institute Genome Sequencing Center for Infectious Disease"/>
            <person name="Wu L."/>
            <person name="Ma J."/>
        </authorList>
    </citation>
    <scope>NUCLEOTIDE SEQUENCE [LARGE SCALE GENOMIC DNA]</scope>
    <source>
        <strain evidence="1 2">Q85</strain>
    </source>
</reference>
<gene>
    <name evidence="1" type="ORF">ACFQMK_13605</name>
</gene>